<keyword evidence="3" id="KW-1185">Reference proteome</keyword>
<evidence type="ECO:0000313" key="2">
    <source>
        <dbReference type="EMBL" id="AXR79958.1"/>
    </source>
</evidence>
<accession>A0A346PKB3</accession>
<evidence type="ECO:0000313" key="4">
    <source>
        <dbReference type="Proteomes" id="UP000258707"/>
    </source>
</evidence>
<geneLocation type="plasmid" evidence="4">
    <name>paarc1-02</name>
</geneLocation>
<name>A0A346P9S6_9EURY</name>
<accession>A0A346P9S6</accession>
<dbReference type="KEGG" id="nan:AArc1_5070"/>
<dbReference type="Proteomes" id="UP000258707">
    <property type="component" value="Plasmid pAArc1-02"/>
</dbReference>
<keyword evidence="1" id="KW-0614">Plasmid</keyword>
<geneLocation type="plasmid" evidence="2">
    <name>pAArc-Mg-01</name>
</geneLocation>
<dbReference type="AlphaFoldDB" id="A0A346P9S6"/>
<dbReference type="Proteomes" id="UP000258613">
    <property type="component" value="Plasmid pAArc-Mg-01"/>
</dbReference>
<gene>
    <name evidence="1" type="ORF">AArc1_5070</name>
    <name evidence="2" type="ORF">AArcMg_4133</name>
</gene>
<protein>
    <submittedName>
        <fullName evidence="1">IS6 family transposase</fullName>
    </submittedName>
</protein>
<reference evidence="1 4" key="1">
    <citation type="submission" date="2017-10" db="EMBL/GenBank/DDBJ databases">
        <title>Phenotypic and genomic properties of facultatively anaerobic sulfur-reducing natronoarchaea from hypersaline soda lakes.</title>
        <authorList>
            <person name="Sorokin D.Y."/>
            <person name="Kublanov I.V."/>
            <person name="Roman P."/>
            <person name="Sinninghe Damste J.S."/>
            <person name="Golyshin P.N."/>
            <person name="Rojo D."/>
            <person name="Ciordia S."/>
            <person name="Mena Md.C."/>
            <person name="Ferrer M."/>
            <person name="Messina E."/>
            <person name="Smedile F."/>
            <person name="La Spada G."/>
            <person name="La Cono V."/>
            <person name="Yakimov M.M."/>
        </authorList>
    </citation>
    <scope>NUCLEOTIDE SEQUENCE [LARGE SCALE GENOMIC DNA]</scope>
    <source>
        <strain evidence="1 4">AArc1</strain>
        <plasmid evidence="1">pAArc1-02</plasmid>
        <plasmid evidence="4">paarc1-02</plasmid>
    </source>
</reference>
<reference evidence="2 3" key="2">
    <citation type="submission" date="2018-02" db="EMBL/GenBank/DDBJ databases">
        <title>Phenotypic and genomic properties of facultatively anaerobic sulfur-reducing natronoarchaea from hypersaline soda lakes.</title>
        <authorList>
            <person name="Sorokin D.Y."/>
            <person name="Kublanov I.V."/>
            <person name="Roman P."/>
            <person name="Sinninghe Damste J.S."/>
            <person name="Golyshin P.N."/>
            <person name="Rojo D."/>
            <person name="Ciordia S."/>
            <person name="Mena M.D.C."/>
            <person name="Ferrer M."/>
            <person name="Messina E."/>
            <person name="Smedile F."/>
            <person name="La Spada G."/>
            <person name="La Cono V."/>
            <person name="Yakimov M.M."/>
        </authorList>
    </citation>
    <scope>NUCLEOTIDE SEQUENCE [LARGE SCALE GENOMIC DNA]</scope>
    <source>
        <strain evidence="2 3">AArc-Mg</strain>
        <plasmid evidence="2">pAArc-Mg-01</plasmid>
        <plasmid evidence="3">paarc-mg-01</plasmid>
    </source>
</reference>
<geneLocation type="plasmid" evidence="1">
    <name>pAArc1-02</name>
</geneLocation>
<dbReference type="EMBL" id="CP027032">
    <property type="protein sequence ID" value="AXR79958.1"/>
    <property type="molecule type" value="Genomic_DNA"/>
</dbReference>
<sequence>MIRLDDEQYWLYAAVDPDPNELHHTKLEPTRIKVIVSNLFESFERNATSTTPCFSSVVIDRYRPL</sequence>
<dbReference type="EMBL" id="CP024046">
    <property type="protein sequence ID" value="AXR76271.1"/>
    <property type="molecule type" value="Genomic_DNA"/>
</dbReference>
<evidence type="ECO:0000313" key="1">
    <source>
        <dbReference type="EMBL" id="AXR76271.1"/>
    </source>
</evidence>
<geneLocation type="plasmid" evidence="3">
    <name>paarc-mg-01</name>
</geneLocation>
<evidence type="ECO:0000313" key="3">
    <source>
        <dbReference type="Proteomes" id="UP000258613"/>
    </source>
</evidence>
<organism evidence="1 4">
    <name type="scientific">Natrarchaeobaculum sulfurireducens</name>
    <dbReference type="NCBI Taxonomy" id="2044521"/>
    <lineage>
        <taxon>Archaea</taxon>
        <taxon>Methanobacteriati</taxon>
        <taxon>Methanobacteriota</taxon>
        <taxon>Stenosarchaea group</taxon>
        <taxon>Halobacteria</taxon>
        <taxon>Halobacteriales</taxon>
        <taxon>Natrialbaceae</taxon>
        <taxon>Natrarchaeobaculum</taxon>
    </lineage>
</organism>
<proteinExistence type="predicted"/>
<dbReference type="KEGG" id="nag:AArcMg_4133"/>